<gene>
    <name evidence="6" type="primary">raf1</name>
    <name evidence="10" type="ordered locus">PCC7424_2749</name>
</gene>
<dbReference type="RefSeq" id="WP_015954762.1">
    <property type="nucleotide sequence ID" value="NC_011729.1"/>
</dbReference>
<evidence type="ECO:0000256" key="2">
    <source>
        <dbReference type="ARBA" id="ARBA00022531"/>
    </source>
</evidence>
<evidence type="ECO:0000313" key="11">
    <source>
        <dbReference type="Proteomes" id="UP000002384"/>
    </source>
</evidence>
<dbReference type="HAMAP" id="MF_00856">
    <property type="entry name" value="Raf1"/>
    <property type="match status" value="1"/>
</dbReference>
<dbReference type="HOGENOM" id="CLU_766477_0_0_3"/>
<dbReference type="InterPro" id="IPR040858">
    <property type="entry name" value="Raf1_C"/>
</dbReference>
<dbReference type="GO" id="GO:0015979">
    <property type="term" value="P:photosynthesis"/>
    <property type="evidence" value="ECO:0007669"/>
    <property type="project" value="UniProtKB-KW"/>
</dbReference>
<comment type="subcellular location">
    <subcellularLocation>
        <location evidence="6">Cytoplasm</location>
    </subcellularLocation>
</comment>
<dbReference type="GO" id="GO:0015977">
    <property type="term" value="P:carbon fixation"/>
    <property type="evidence" value="ECO:0007669"/>
    <property type="project" value="UniProtKB-UniRule"/>
</dbReference>
<evidence type="ECO:0000259" key="8">
    <source>
        <dbReference type="Pfam" id="PF18578"/>
    </source>
</evidence>
<protein>
    <recommendedName>
        <fullName evidence="5 6">RuBisCO accumulation factor 1</fullName>
    </recommendedName>
</protein>
<dbReference type="OrthoDB" id="420612at2"/>
<dbReference type="EMBL" id="CP001291">
    <property type="protein sequence ID" value="ACK71161.1"/>
    <property type="molecule type" value="Genomic_DNA"/>
</dbReference>
<dbReference type="PANTHER" id="PTHR35299">
    <property type="entry name" value="RUBISCO ACCUMULATION FACTOR 1"/>
    <property type="match status" value="1"/>
</dbReference>
<evidence type="ECO:0000256" key="3">
    <source>
        <dbReference type="ARBA" id="ARBA00023186"/>
    </source>
</evidence>
<accession>B7K7W5</accession>
<dbReference type="Pfam" id="PF18578">
    <property type="entry name" value="Raf1_N"/>
    <property type="match status" value="1"/>
</dbReference>
<dbReference type="GO" id="GO:0110102">
    <property type="term" value="P:ribulose bisphosphate carboxylase complex assembly"/>
    <property type="evidence" value="ECO:0007669"/>
    <property type="project" value="UniProtKB-UniRule"/>
</dbReference>
<evidence type="ECO:0000259" key="9">
    <source>
        <dbReference type="Pfam" id="PF18579"/>
    </source>
</evidence>
<keyword evidence="3 6" id="KW-0143">Chaperone</keyword>
<comment type="domain">
    <text evidence="6">Has 3 domains, the N-terminal alpha-helical domain, an extended flexible linker and the C-terminal beta-sheet domain. The 2 C-terminal beta-sheet domains are swapped and pack against each other to form the dimer interface.</text>
</comment>
<comment type="subunit">
    <text evidence="6">Homodimer. Forms an RbcL(8)-Raf1(8) complex. Forms complexes of many stoichiometries with RbcL with and without RbcS. RbcX and Raf1 can bind simultaneously to RbcL.</text>
</comment>
<dbReference type="Pfam" id="PF18579">
    <property type="entry name" value="Raf1_HTH"/>
    <property type="match status" value="1"/>
</dbReference>
<organism evidence="10 11">
    <name type="scientific">Gloeothece citriformis (strain PCC 7424)</name>
    <name type="common">Cyanothece sp. (strain PCC 7424)</name>
    <dbReference type="NCBI Taxonomy" id="65393"/>
    <lineage>
        <taxon>Bacteria</taxon>
        <taxon>Bacillati</taxon>
        <taxon>Cyanobacteriota</taxon>
        <taxon>Cyanophyceae</taxon>
        <taxon>Oscillatoriophycideae</taxon>
        <taxon>Chroococcales</taxon>
        <taxon>Aphanothecaceae</taxon>
        <taxon>Gloeothece</taxon>
        <taxon>Gloeothece citriformis</taxon>
    </lineage>
</organism>
<feature type="domain" description="Rubisco accumulation factor 1 alpha-helical" evidence="8">
    <location>
        <begin position="88"/>
        <end position="193"/>
    </location>
</feature>
<dbReference type="Proteomes" id="UP000002384">
    <property type="component" value="Chromosome"/>
</dbReference>
<dbReference type="InterPro" id="IPR041358">
    <property type="entry name" value="Raf1_N"/>
</dbReference>
<proteinExistence type="inferred from homology"/>
<keyword evidence="1 6" id="KW-0963">Cytoplasm</keyword>
<feature type="region of interest" description="C-terminal beta-sheet" evidence="6">
    <location>
        <begin position="219"/>
        <end position="345"/>
    </location>
</feature>
<dbReference type="PANTHER" id="PTHR35299:SF6">
    <property type="entry name" value="RUBISCO ACCUMULATION FACTOR 1"/>
    <property type="match status" value="1"/>
</dbReference>
<keyword evidence="2 6" id="KW-0602">Photosynthesis</keyword>
<evidence type="ECO:0000256" key="6">
    <source>
        <dbReference type="HAMAP-Rule" id="MF_00856"/>
    </source>
</evidence>
<dbReference type="InterPro" id="IPR037494">
    <property type="entry name" value="RAF1"/>
</dbReference>
<feature type="region of interest" description="N-terminal alpha-helix" evidence="6">
    <location>
        <begin position="14"/>
        <end position="195"/>
    </location>
</feature>
<evidence type="ECO:0000313" key="10">
    <source>
        <dbReference type="EMBL" id="ACK71161.1"/>
    </source>
</evidence>
<evidence type="ECO:0000256" key="1">
    <source>
        <dbReference type="ARBA" id="ARBA00022490"/>
    </source>
</evidence>
<reference evidence="11" key="1">
    <citation type="journal article" date="2011" name="MBio">
        <title>Novel metabolic attributes of the genus Cyanothece, comprising a group of unicellular nitrogen-fixing Cyanobacteria.</title>
        <authorList>
            <person name="Bandyopadhyay A."/>
            <person name="Elvitigala T."/>
            <person name="Welsh E."/>
            <person name="Stockel J."/>
            <person name="Liberton M."/>
            <person name="Min H."/>
            <person name="Sherman L.A."/>
            <person name="Pakrasi H.B."/>
        </authorList>
    </citation>
    <scope>NUCLEOTIDE SEQUENCE [LARGE SCALE GENOMIC DNA]</scope>
    <source>
        <strain evidence="11">PCC 7424</strain>
    </source>
</reference>
<comment type="similarity">
    <text evidence="6">Belongs to the RAF family.</text>
</comment>
<dbReference type="AlphaFoldDB" id="B7K7W5"/>
<feature type="domain" description="Rubisco accumulation factor 1 C-terminal" evidence="7">
    <location>
        <begin position="207"/>
        <end position="344"/>
    </location>
</feature>
<keyword evidence="11" id="KW-1185">Reference proteome</keyword>
<evidence type="ECO:0000259" key="7">
    <source>
        <dbReference type="Pfam" id="PF18087"/>
    </source>
</evidence>
<feature type="domain" description="Rubisco accumulation factor 1 helix turn helix" evidence="9">
    <location>
        <begin position="17"/>
        <end position="76"/>
    </location>
</feature>
<comment type="function">
    <text evidence="6">A major RuBisCO chaperone. Acts after GroEL-GroES chaperonin to fold and/or assemble the large subunit of RuBisCO (ccbL, rbcL). Cooperates with RbcX in RbcL folding, plays the major role in assembly of dimers into RbcL(8)-Raf1(8) intermediate complexes. RbcS replaces Raf1, leading to holoenzyme formation.</text>
</comment>
<dbReference type="InterPro" id="IPR040781">
    <property type="entry name" value="Raf1_HTH"/>
</dbReference>
<sequence length="359" mass="40779">MKEKPEEMSSTMSEEEANQLLRSLLHKEGTWPEWGQACYALQKAGYSSQTIFEQSGFQASQQNLIIVASQVYDSLVKEGLSEDTLTYYQGPRSDVLYEFRILNQQQRASVAELAKEKKLDADEAKELAKAYQTFSRLSQLPAGFENHPGDAMAYQCWKSARQKKDLQERSRLIAKGLKFAHSLTAREAIEKLLSDFTVVSSRTAPLMPVYRLEQENELARIIPFVGSFPLTREAVEGVKAIASEEPFQVVKMEHQGAIVPLPGWQVILKAQDPVVILSMSDQLPNPLPGKPEEVLVVVDRAFQEWDVNNYYLVEQGENLGLQWFEEEPSLPILGQVILVMRPKKIFDENNLLEPWQMDD</sequence>
<dbReference type="KEGG" id="cyc:PCC7424_2749"/>
<dbReference type="Pfam" id="PF18087">
    <property type="entry name" value="RuBisCo_chap_C"/>
    <property type="match status" value="1"/>
</dbReference>
<dbReference type="STRING" id="65393.PCC7424_2749"/>
<keyword evidence="4 6" id="KW-0120">Carbon dioxide fixation</keyword>
<dbReference type="GO" id="GO:0005737">
    <property type="term" value="C:cytoplasm"/>
    <property type="evidence" value="ECO:0007669"/>
    <property type="project" value="UniProtKB-SubCell"/>
</dbReference>
<name>B7K7W5_GLOC7</name>
<evidence type="ECO:0000256" key="5">
    <source>
        <dbReference type="ARBA" id="ARBA00023859"/>
    </source>
</evidence>
<evidence type="ECO:0000256" key="4">
    <source>
        <dbReference type="ARBA" id="ARBA00023300"/>
    </source>
</evidence>
<dbReference type="eggNOG" id="ENOG502Z7IG">
    <property type="taxonomic scope" value="Bacteria"/>
</dbReference>
<dbReference type="InterPro" id="IPR046382">
    <property type="entry name" value="Raf1_cyn"/>
</dbReference>